<evidence type="ECO:0000313" key="1">
    <source>
        <dbReference type="EMBL" id="RNA03129.1"/>
    </source>
</evidence>
<comment type="caution">
    <text evidence="1">The sequence shown here is derived from an EMBL/GenBank/DDBJ whole genome shotgun (WGS) entry which is preliminary data.</text>
</comment>
<sequence length="63" mass="7883">MKFYENLLKKLRKFKFSTKSSKILNFRLFFGRFTFYDVRDADYVYSEFSIIETHDYRDSRLFI</sequence>
<organism evidence="1 2">
    <name type="scientific">Brachionus plicatilis</name>
    <name type="common">Marine rotifer</name>
    <name type="synonym">Brachionus muelleri</name>
    <dbReference type="NCBI Taxonomy" id="10195"/>
    <lineage>
        <taxon>Eukaryota</taxon>
        <taxon>Metazoa</taxon>
        <taxon>Spiralia</taxon>
        <taxon>Gnathifera</taxon>
        <taxon>Rotifera</taxon>
        <taxon>Eurotatoria</taxon>
        <taxon>Monogononta</taxon>
        <taxon>Pseudotrocha</taxon>
        <taxon>Ploima</taxon>
        <taxon>Brachionidae</taxon>
        <taxon>Brachionus</taxon>
    </lineage>
</organism>
<protein>
    <submittedName>
        <fullName evidence="1">Uncharacterized protein</fullName>
    </submittedName>
</protein>
<proteinExistence type="predicted"/>
<dbReference type="AlphaFoldDB" id="A0A3M7PW50"/>
<name>A0A3M7PW50_BRAPC</name>
<accession>A0A3M7PW50</accession>
<dbReference type="Proteomes" id="UP000276133">
    <property type="component" value="Unassembled WGS sequence"/>
</dbReference>
<keyword evidence="2" id="KW-1185">Reference proteome</keyword>
<dbReference type="EMBL" id="REGN01008616">
    <property type="protein sequence ID" value="RNA03129.1"/>
    <property type="molecule type" value="Genomic_DNA"/>
</dbReference>
<evidence type="ECO:0000313" key="2">
    <source>
        <dbReference type="Proteomes" id="UP000276133"/>
    </source>
</evidence>
<reference evidence="1 2" key="1">
    <citation type="journal article" date="2018" name="Sci. Rep.">
        <title>Genomic signatures of local adaptation to the degree of environmental predictability in rotifers.</title>
        <authorList>
            <person name="Franch-Gras L."/>
            <person name="Hahn C."/>
            <person name="Garcia-Roger E.M."/>
            <person name="Carmona M.J."/>
            <person name="Serra M."/>
            <person name="Gomez A."/>
        </authorList>
    </citation>
    <scope>NUCLEOTIDE SEQUENCE [LARGE SCALE GENOMIC DNA]</scope>
    <source>
        <strain evidence="1">HYR1</strain>
    </source>
</reference>
<gene>
    <name evidence="1" type="ORF">BpHYR1_044062</name>
</gene>